<evidence type="ECO:0000256" key="5">
    <source>
        <dbReference type="ARBA" id="ARBA00022989"/>
    </source>
</evidence>
<dbReference type="AlphaFoldDB" id="A0A0C1QYX4"/>
<protein>
    <submittedName>
        <fullName evidence="10">ABC transporter</fullName>
    </submittedName>
    <submittedName>
        <fullName evidence="9">FtsX-like permease family protein</fullName>
    </submittedName>
</protein>
<dbReference type="PANTHER" id="PTHR43738:SF1">
    <property type="entry name" value="HEMIN TRANSPORT SYSTEM PERMEASE PROTEIN HRTB-RELATED"/>
    <property type="match status" value="1"/>
</dbReference>
<feature type="transmembrane region" description="Helical" evidence="7">
    <location>
        <begin position="292"/>
        <end position="313"/>
    </location>
</feature>
<evidence type="ECO:0000256" key="2">
    <source>
        <dbReference type="ARBA" id="ARBA00022448"/>
    </source>
</evidence>
<comment type="subcellular location">
    <subcellularLocation>
        <location evidence="1">Cell membrane</location>
        <topology evidence="1">Multi-pass membrane protein</topology>
    </subcellularLocation>
</comment>
<name>A0A0C1QYX4_9CYAN</name>
<dbReference type="EMBL" id="JHEG04000001">
    <property type="protein sequence ID" value="KAF3886702.1"/>
    <property type="molecule type" value="Genomic_DNA"/>
</dbReference>
<evidence type="ECO:0000256" key="7">
    <source>
        <dbReference type="SAM" id="Phobius"/>
    </source>
</evidence>
<evidence type="ECO:0000313" key="9">
    <source>
        <dbReference type="EMBL" id="KAF3886702.1"/>
    </source>
</evidence>
<feature type="transmembrane region" description="Helical" evidence="7">
    <location>
        <begin position="379"/>
        <end position="400"/>
    </location>
</feature>
<feature type="transmembrane region" description="Helical" evidence="7">
    <location>
        <begin position="31"/>
        <end position="54"/>
    </location>
</feature>
<gene>
    <name evidence="10" type="ORF">DA73_0219540</name>
    <name evidence="9" type="ORF">DA73_0400015355</name>
</gene>
<dbReference type="InterPro" id="IPR051125">
    <property type="entry name" value="ABC-4/HrtB_transporter"/>
</dbReference>
<keyword evidence="3" id="KW-1003">Cell membrane</keyword>
<dbReference type="OrthoDB" id="417886at2"/>
<sequence length="413" mass="45706">MKLPRLQSIGKNFDFETPLAWAQLSHQKIRLAVATTGVCFANILMFTQLGLLAMLTDGTTKIHESLTGDLLLISSFSPSLFFRISFPRAYLYQAAAVDGVVSASPVYIGRGNWVNPNQLSSPQDDSGKPKSRETRMFGNEVRIIAFNPAQPSVLNIPEVNQQIAKLVVPDAVLFDRLSQSSLGDIPKRLEKSEEVATLMDNRRTFAVGLFSMGSTISDKGNVIMSDWNYAQRFGDDSLKQIRIGVLILEKGADIKTVQERLRDRLPDDVAVLTRDELIQRERQFHESQPEGIILKFGTIVGFVVGVIILYQVLYADINDHLSEYATLKAMGYTDRWLLLVVLQEAIILGFMGFIPGFISSVGIYQLLATLTRIPLTMKVSVALQVFILTLVMCSISGAIATGKLRSADPADVF</sequence>
<proteinExistence type="predicted"/>
<dbReference type="STRING" id="1479485.DA73_0219540"/>
<evidence type="ECO:0000256" key="6">
    <source>
        <dbReference type="ARBA" id="ARBA00023136"/>
    </source>
</evidence>
<evidence type="ECO:0000256" key="1">
    <source>
        <dbReference type="ARBA" id="ARBA00004651"/>
    </source>
</evidence>
<reference evidence="10" key="1">
    <citation type="journal article" date="2015" name="Genome Announc.">
        <title>Draft Genome Sequence of Tolypothrix boutellei Strain VB521301.</title>
        <authorList>
            <person name="Chandrababunaidu M.M."/>
            <person name="Singh D."/>
            <person name="Sen D."/>
            <person name="Bhan S."/>
            <person name="Das S."/>
            <person name="Gupta A."/>
            <person name="Adhikary S.P."/>
            <person name="Tripathy S."/>
        </authorList>
    </citation>
    <scope>NUCLEOTIDE SEQUENCE</scope>
    <source>
        <strain evidence="10">VB521301</strain>
    </source>
</reference>
<dbReference type="PANTHER" id="PTHR43738">
    <property type="entry name" value="ABC TRANSPORTER, MEMBRANE PROTEIN"/>
    <property type="match status" value="1"/>
</dbReference>
<keyword evidence="2" id="KW-0813">Transport</keyword>
<keyword evidence="4 7" id="KW-0812">Transmembrane</keyword>
<reference evidence="9" key="2">
    <citation type="submission" date="2019-11" db="EMBL/GenBank/DDBJ databases">
        <title>Improved Assembly of Tolypothrix boutellei genome.</title>
        <authorList>
            <person name="Sarangi A.N."/>
            <person name="Mukherjee M."/>
            <person name="Ghosh S."/>
            <person name="Singh D."/>
            <person name="Das A."/>
            <person name="Kant S."/>
            <person name="Prusty A."/>
            <person name="Tripathy S."/>
        </authorList>
    </citation>
    <scope>NUCLEOTIDE SEQUENCE</scope>
    <source>
        <strain evidence="9">VB521301</strain>
    </source>
</reference>
<dbReference type="EMBL" id="JHEG02000048">
    <property type="protein sequence ID" value="KIE10699.1"/>
    <property type="molecule type" value="Genomic_DNA"/>
</dbReference>
<keyword evidence="11" id="KW-1185">Reference proteome</keyword>
<dbReference type="PIRSF" id="PIRSF031773">
    <property type="entry name" value="DevC"/>
    <property type="match status" value="1"/>
</dbReference>
<dbReference type="GO" id="GO:0005886">
    <property type="term" value="C:plasma membrane"/>
    <property type="evidence" value="ECO:0007669"/>
    <property type="project" value="UniProtKB-SubCell"/>
</dbReference>
<dbReference type="RefSeq" id="WP_038077373.1">
    <property type="nucleotide sequence ID" value="NZ_JHEG04000001.1"/>
</dbReference>
<keyword evidence="6 7" id="KW-0472">Membrane</keyword>
<evidence type="ECO:0000256" key="4">
    <source>
        <dbReference type="ARBA" id="ARBA00022692"/>
    </source>
</evidence>
<organism evidence="10">
    <name type="scientific">Tolypothrix bouteillei VB521301</name>
    <dbReference type="NCBI Taxonomy" id="1479485"/>
    <lineage>
        <taxon>Bacteria</taxon>
        <taxon>Bacillati</taxon>
        <taxon>Cyanobacteriota</taxon>
        <taxon>Cyanophyceae</taxon>
        <taxon>Nostocales</taxon>
        <taxon>Tolypothrichaceae</taxon>
        <taxon>Tolypothrix</taxon>
    </lineage>
</organism>
<feature type="domain" description="ABC3 transporter permease C-terminal" evidence="8">
    <location>
        <begin position="298"/>
        <end position="409"/>
    </location>
</feature>
<evidence type="ECO:0000259" key="8">
    <source>
        <dbReference type="Pfam" id="PF02687"/>
    </source>
</evidence>
<accession>A0A0C1QYX4</accession>
<evidence type="ECO:0000256" key="3">
    <source>
        <dbReference type="ARBA" id="ARBA00022475"/>
    </source>
</evidence>
<dbReference type="Proteomes" id="UP000029738">
    <property type="component" value="Unassembled WGS sequence"/>
</dbReference>
<dbReference type="InterPro" id="IPR005891">
    <property type="entry name" value="DevC"/>
</dbReference>
<dbReference type="Pfam" id="PF02687">
    <property type="entry name" value="FtsX"/>
    <property type="match status" value="1"/>
</dbReference>
<keyword evidence="5 7" id="KW-1133">Transmembrane helix</keyword>
<dbReference type="NCBIfam" id="TIGR01185">
    <property type="entry name" value="devC"/>
    <property type="match status" value="1"/>
</dbReference>
<feature type="transmembrane region" description="Helical" evidence="7">
    <location>
        <begin position="345"/>
        <end position="367"/>
    </location>
</feature>
<evidence type="ECO:0000313" key="11">
    <source>
        <dbReference type="Proteomes" id="UP000029738"/>
    </source>
</evidence>
<evidence type="ECO:0000313" key="10">
    <source>
        <dbReference type="EMBL" id="KIE10699.1"/>
    </source>
</evidence>
<dbReference type="InterPro" id="IPR003838">
    <property type="entry name" value="ABC3_permease_C"/>
</dbReference>
<comment type="caution">
    <text evidence="10">The sequence shown here is derived from an EMBL/GenBank/DDBJ whole genome shotgun (WGS) entry which is preliminary data.</text>
</comment>